<dbReference type="EMBL" id="JAGQLK010000126">
    <property type="protein sequence ID" value="MCA9383746.1"/>
    <property type="molecule type" value="Genomic_DNA"/>
</dbReference>
<gene>
    <name evidence="1" type="ORF">KC909_05240</name>
</gene>
<dbReference type="AlphaFoldDB" id="A0A955L6Q8"/>
<organism evidence="1 2">
    <name type="scientific">Candidatus Dojkabacteria bacterium</name>
    <dbReference type="NCBI Taxonomy" id="2099670"/>
    <lineage>
        <taxon>Bacteria</taxon>
        <taxon>Candidatus Dojkabacteria</taxon>
    </lineage>
</organism>
<sequence>MGLEGGTQYDELDPSNARALFEQFNLALIFGNNLAAFGALDELSRLAVVEAKRNFDNAPYLVHGDFADSDEFTAAVIDFRSRAIQTMRALLGDSFGISEA</sequence>
<protein>
    <submittedName>
        <fullName evidence="1">Uncharacterized protein</fullName>
    </submittedName>
</protein>
<accession>A0A955L6Q8</accession>
<name>A0A955L6Q8_9BACT</name>
<evidence type="ECO:0000313" key="2">
    <source>
        <dbReference type="Proteomes" id="UP000783287"/>
    </source>
</evidence>
<proteinExistence type="predicted"/>
<comment type="caution">
    <text evidence="1">The sequence shown here is derived from an EMBL/GenBank/DDBJ whole genome shotgun (WGS) entry which is preliminary data.</text>
</comment>
<reference evidence="1" key="2">
    <citation type="journal article" date="2021" name="Microbiome">
        <title>Successional dynamics and alternative stable states in a saline activated sludge microbial community over 9 years.</title>
        <authorList>
            <person name="Wang Y."/>
            <person name="Ye J."/>
            <person name="Ju F."/>
            <person name="Liu L."/>
            <person name="Boyd J.A."/>
            <person name="Deng Y."/>
            <person name="Parks D.H."/>
            <person name="Jiang X."/>
            <person name="Yin X."/>
            <person name="Woodcroft B.J."/>
            <person name="Tyson G.W."/>
            <person name="Hugenholtz P."/>
            <person name="Polz M.F."/>
            <person name="Zhang T."/>
        </authorList>
    </citation>
    <scope>NUCLEOTIDE SEQUENCE</scope>
    <source>
        <strain evidence="1">HKST-UBA14</strain>
    </source>
</reference>
<dbReference type="Proteomes" id="UP000783287">
    <property type="component" value="Unassembled WGS sequence"/>
</dbReference>
<reference evidence="1" key="1">
    <citation type="submission" date="2020-04" db="EMBL/GenBank/DDBJ databases">
        <authorList>
            <person name="Zhang T."/>
        </authorList>
    </citation>
    <scope>NUCLEOTIDE SEQUENCE</scope>
    <source>
        <strain evidence="1">HKST-UBA14</strain>
    </source>
</reference>
<evidence type="ECO:0000313" key="1">
    <source>
        <dbReference type="EMBL" id="MCA9383746.1"/>
    </source>
</evidence>